<keyword evidence="5" id="KW-1185">Reference proteome</keyword>
<feature type="domain" description="CBS" evidence="3">
    <location>
        <begin position="9"/>
        <end position="64"/>
    </location>
</feature>
<dbReference type="OrthoDB" id="43333at2157"/>
<dbReference type="AlphaFoldDB" id="A0A830GW56"/>
<keyword evidence="4" id="KW-0418">Kinase</keyword>
<dbReference type="Pfam" id="PF00571">
    <property type="entry name" value="CBS"/>
    <property type="match status" value="2"/>
</dbReference>
<evidence type="ECO:0000313" key="4">
    <source>
        <dbReference type="EMBL" id="GGP21538.1"/>
    </source>
</evidence>
<dbReference type="InterPro" id="IPR051257">
    <property type="entry name" value="Diverse_CBS-Domain"/>
</dbReference>
<dbReference type="Proteomes" id="UP000610960">
    <property type="component" value="Unassembled WGS sequence"/>
</dbReference>
<dbReference type="PROSITE" id="PS51371">
    <property type="entry name" value="CBS"/>
    <property type="match status" value="2"/>
</dbReference>
<dbReference type="PANTHER" id="PTHR43080">
    <property type="entry name" value="CBS DOMAIN-CONTAINING PROTEIN CBSX3, MITOCHONDRIAL"/>
    <property type="match status" value="1"/>
</dbReference>
<reference evidence="4" key="1">
    <citation type="journal article" date="2014" name="Int. J. Syst. Evol. Microbiol.">
        <title>Complete genome sequence of Corynebacterium casei LMG S-19264T (=DSM 44701T), isolated from a smear-ripened cheese.</title>
        <authorList>
            <consortium name="US DOE Joint Genome Institute (JGI-PGF)"/>
            <person name="Walter F."/>
            <person name="Albersmeier A."/>
            <person name="Kalinowski J."/>
            <person name="Ruckert C."/>
        </authorList>
    </citation>
    <scope>NUCLEOTIDE SEQUENCE</scope>
    <source>
        <strain evidence="4">JCM 10088</strain>
    </source>
</reference>
<dbReference type="CDD" id="cd09836">
    <property type="entry name" value="CBS_pair_arch"/>
    <property type="match status" value="1"/>
</dbReference>
<dbReference type="SUPFAM" id="SSF54631">
    <property type="entry name" value="CBS-domain pair"/>
    <property type="match status" value="1"/>
</dbReference>
<comment type="caution">
    <text evidence="4">The sequence shown here is derived from an EMBL/GenBank/DDBJ whole genome shotgun (WGS) entry which is preliminary data.</text>
</comment>
<dbReference type="InterPro" id="IPR000644">
    <property type="entry name" value="CBS_dom"/>
</dbReference>
<sequence length="144" mass="15342">MSITANQLIKKRPIGVPSGESIRNAASIMAKENVGLLVVLDGGKIAGVVSERDVMRAVASGADLNAPVISIASRQVITINEDDDIYKAAELMHGNNIRHLVVVGKDGSLKGVISIRDVVGETIRLRTIAESRAPRQEELAPHTD</sequence>
<dbReference type="EMBL" id="BMNL01000003">
    <property type="protein sequence ID" value="GGP21538.1"/>
    <property type="molecule type" value="Genomic_DNA"/>
</dbReference>
<protein>
    <submittedName>
        <fullName evidence="4">Histidine kinase</fullName>
    </submittedName>
</protein>
<dbReference type="GO" id="GO:0016301">
    <property type="term" value="F:kinase activity"/>
    <property type="evidence" value="ECO:0007669"/>
    <property type="project" value="UniProtKB-KW"/>
</dbReference>
<reference evidence="4" key="2">
    <citation type="submission" date="2020-09" db="EMBL/GenBank/DDBJ databases">
        <authorList>
            <person name="Sun Q."/>
            <person name="Ohkuma M."/>
        </authorList>
    </citation>
    <scope>NUCLEOTIDE SEQUENCE</scope>
    <source>
        <strain evidence="4">JCM 10088</strain>
    </source>
</reference>
<name>A0A830GW56_9CREN</name>
<dbReference type="InterPro" id="IPR046342">
    <property type="entry name" value="CBS_dom_sf"/>
</dbReference>
<proteinExistence type="predicted"/>
<evidence type="ECO:0000256" key="1">
    <source>
        <dbReference type="ARBA" id="ARBA00023122"/>
    </source>
</evidence>
<dbReference type="SMART" id="SM00116">
    <property type="entry name" value="CBS"/>
    <property type="match status" value="2"/>
</dbReference>
<keyword evidence="4" id="KW-0808">Transferase</keyword>
<organism evidence="4 5">
    <name type="scientific">Thermocladium modestius</name>
    <dbReference type="NCBI Taxonomy" id="62609"/>
    <lineage>
        <taxon>Archaea</taxon>
        <taxon>Thermoproteota</taxon>
        <taxon>Thermoprotei</taxon>
        <taxon>Thermoproteales</taxon>
        <taxon>Thermoproteaceae</taxon>
        <taxon>Thermocladium</taxon>
    </lineage>
</organism>
<evidence type="ECO:0000256" key="2">
    <source>
        <dbReference type="PROSITE-ProRule" id="PRU00703"/>
    </source>
</evidence>
<dbReference type="RefSeq" id="WP_188596686.1">
    <property type="nucleotide sequence ID" value="NZ_BMNL01000003.1"/>
</dbReference>
<feature type="domain" description="CBS" evidence="3">
    <location>
        <begin position="72"/>
        <end position="130"/>
    </location>
</feature>
<gene>
    <name evidence="4" type="ORF">GCM10007981_13760</name>
</gene>
<dbReference type="PANTHER" id="PTHR43080:SF2">
    <property type="entry name" value="CBS DOMAIN-CONTAINING PROTEIN"/>
    <property type="match status" value="1"/>
</dbReference>
<evidence type="ECO:0000313" key="5">
    <source>
        <dbReference type="Proteomes" id="UP000610960"/>
    </source>
</evidence>
<accession>A0A830GW56</accession>
<keyword evidence="1 2" id="KW-0129">CBS domain</keyword>
<dbReference type="Gene3D" id="3.10.580.10">
    <property type="entry name" value="CBS-domain"/>
    <property type="match status" value="1"/>
</dbReference>
<evidence type="ECO:0000259" key="3">
    <source>
        <dbReference type="PROSITE" id="PS51371"/>
    </source>
</evidence>